<dbReference type="Pfam" id="PF07715">
    <property type="entry name" value="Plug"/>
    <property type="match status" value="1"/>
</dbReference>
<evidence type="ECO:0000313" key="9">
    <source>
        <dbReference type="EMBL" id="MCX8525895.1"/>
    </source>
</evidence>
<dbReference type="InterPro" id="IPR023997">
    <property type="entry name" value="TonB-dep_OMP_SusC/RagA_CS"/>
</dbReference>
<dbReference type="InterPro" id="IPR039426">
    <property type="entry name" value="TonB-dep_rcpt-like"/>
</dbReference>
<evidence type="ECO:0000256" key="7">
    <source>
        <dbReference type="PROSITE-ProRule" id="PRU01360"/>
    </source>
</evidence>
<dbReference type="NCBIfam" id="TIGR04057">
    <property type="entry name" value="SusC_RagA_signa"/>
    <property type="match status" value="1"/>
</dbReference>
<keyword evidence="4 7" id="KW-0812">Transmembrane</keyword>
<dbReference type="Gene3D" id="2.60.40.1120">
    <property type="entry name" value="Carboxypeptidase-like, regulatory domain"/>
    <property type="match status" value="1"/>
</dbReference>
<protein>
    <submittedName>
        <fullName evidence="9">SusC/RagA family TonB-linked outer membrane protein</fullName>
    </submittedName>
</protein>
<dbReference type="RefSeq" id="WP_267267138.1">
    <property type="nucleotide sequence ID" value="NZ_JAOVZW010000024.1"/>
</dbReference>
<dbReference type="InterPro" id="IPR008969">
    <property type="entry name" value="CarboxyPept-like_regulatory"/>
</dbReference>
<keyword evidence="3 7" id="KW-1134">Transmembrane beta strand</keyword>
<comment type="caution">
    <text evidence="9">The sequence shown here is derived from an EMBL/GenBank/DDBJ whole genome shotgun (WGS) entry which is preliminary data.</text>
</comment>
<dbReference type="InterPro" id="IPR023996">
    <property type="entry name" value="TonB-dep_OMP_SusC/RagA"/>
</dbReference>
<proteinExistence type="inferred from homology"/>
<dbReference type="PROSITE" id="PS52016">
    <property type="entry name" value="TONB_DEPENDENT_REC_3"/>
    <property type="match status" value="1"/>
</dbReference>
<keyword evidence="5 7" id="KW-0472">Membrane</keyword>
<accession>A0ABT3XW54</accession>
<keyword evidence="2 7" id="KW-0813">Transport</keyword>
<evidence type="ECO:0000259" key="8">
    <source>
        <dbReference type="Pfam" id="PF07715"/>
    </source>
</evidence>
<dbReference type="NCBIfam" id="TIGR04056">
    <property type="entry name" value="OMP_RagA_SusC"/>
    <property type="match status" value="1"/>
</dbReference>
<dbReference type="EMBL" id="JAOVZW010000024">
    <property type="protein sequence ID" value="MCX8525895.1"/>
    <property type="molecule type" value="Genomic_DNA"/>
</dbReference>
<dbReference type="SUPFAM" id="SSF49464">
    <property type="entry name" value="Carboxypeptidase regulatory domain-like"/>
    <property type="match status" value="1"/>
</dbReference>
<gene>
    <name evidence="9" type="ORF">OF897_18430</name>
</gene>
<evidence type="ECO:0000256" key="6">
    <source>
        <dbReference type="ARBA" id="ARBA00023237"/>
    </source>
</evidence>
<dbReference type="SUPFAM" id="SSF56935">
    <property type="entry name" value="Porins"/>
    <property type="match status" value="1"/>
</dbReference>
<dbReference type="Proteomes" id="UP001073122">
    <property type="component" value="Unassembled WGS sequence"/>
</dbReference>
<evidence type="ECO:0000256" key="4">
    <source>
        <dbReference type="ARBA" id="ARBA00022692"/>
    </source>
</evidence>
<feature type="domain" description="TonB-dependent receptor plug" evidence="8">
    <location>
        <begin position="122"/>
        <end position="251"/>
    </location>
</feature>
<evidence type="ECO:0000256" key="1">
    <source>
        <dbReference type="ARBA" id="ARBA00004571"/>
    </source>
</evidence>
<dbReference type="Pfam" id="PF13715">
    <property type="entry name" value="CarbopepD_reg_2"/>
    <property type="match status" value="1"/>
</dbReference>
<keyword evidence="10" id="KW-1185">Reference proteome</keyword>
<dbReference type="InterPro" id="IPR037066">
    <property type="entry name" value="Plug_dom_sf"/>
</dbReference>
<comment type="similarity">
    <text evidence="7">Belongs to the TonB-dependent receptor family.</text>
</comment>
<name>A0ABT3XW54_9FLAO</name>
<evidence type="ECO:0000256" key="5">
    <source>
        <dbReference type="ARBA" id="ARBA00023136"/>
    </source>
</evidence>
<evidence type="ECO:0000313" key="10">
    <source>
        <dbReference type="Proteomes" id="UP001073122"/>
    </source>
</evidence>
<dbReference type="Gene3D" id="2.170.130.10">
    <property type="entry name" value="TonB-dependent receptor, plug domain"/>
    <property type="match status" value="1"/>
</dbReference>
<evidence type="ECO:0000256" key="3">
    <source>
        <dbReference type="ARBA" id="ARBA00022452"/>
    </source>
</evidence>
<organism evidence="9 10">
    <name type="scientific">Chryseobacterium formosus</name>
    <dbReference type="NCBI Taxonomy" id="1537363"/>
    <lineage>
        <taxon>Bacteria</taxon>
        <taxon>Pseudomonadati</taxon>
        <taxon>Bacteroidota</taxon>
        <taxon>Flavobacteriia</taxon>
        <taxon>Flavobacteriales</taxon>
        <taxon>Weeksellaceae</taxon>
        <taxon>Chryseobacterium group</taxon>
        <taxon>Chryseobacterium</taxon>
    </lineage>
</organism>
<comment type="subcellular location">
    <subcellularLocation>
        <location evidence="1 7">Cell outer membrane</location>
        <topology evidence="1 7">Multi-pass membrane protein</topology>
    </subcellularLocation>
</comment>
<evidence type="ECO:0000256" key="2">
    <source>
        <dbReference type="ARBA" id="ARBA00022448"/>
    </source>
</evidence>
<dbReference type="InterPro" id="IPR036942">
    <property type="entry name" value="Beta-barrel_TonB_sf"/>
</dbReference>
<keyword evidence="6 7" id="KW-0998">Cell outer membrane</keyword>
<reference evidence="9" key="1">
    <citation type="submission" date="2022-10" db="EMBL/GenBank/DDBJ databases">
        <title>Chryseobacterium sp. nov., a novel bacterial species.</title>
        <authorList>
            <person name="Cao Y."/>
        </authorList>
    </citation>
    <scope>NUCLEOTIDE SEQUENCE</scope>
    <source>
        <strain evidence="9">CCTCC AB2015118</strain>
    </source>
</reference>
<sequence>MKNSYYKIGGIFFGLMLTAVSTNTKAQTRTISGTVTASNKPLSGVTISQEGSDQVTTTSENGTYTLQVKAENPILLFRHPDYAEERISATDQTVVNISLEQKVKGIEEVILNAGYYKVKYKERTGSIAKVSAKDIENQPVTNVLSAAQGRMAGVSITQNSGTPGGGFDVQIRGRNSLRNRTNSEFDGNVPLYIIDGVPVGGSINSRYGGAVLPNGDVNPLNAINPNDIESFEILKDADATAIYGSRGANGVVLVTTKKGKKGKVKVSLNSSYGLSHAVSNLEMMNTEEYIAMRKQAFANSNISVYPATAYDINGTWDANRYTDWRKELLGNQATLSANQLSLSGGSETTSFLLSLGHNQQTTVFGQDFRYRATTVSGNVSHRSADRKFSFNMSNQFSAMDNNLISSDITRAAHILSPNAPALYSADGSLNWENNTFTNPVAAYENSYTNDQLQFLNNMSAEYEAFTNFRVRLNGGFTYQTFEEWSLRPNTAFNPALGSTPAMSQSSKSNQDRFSLIIEPQISWLYKKETHQFDVLAGATYQNDKVGQGAIQGIGFESNALIKNIGAAQTKTILDHINTEYRYAAFFGRINYQFDKKYILNITGRRDGSSRFGPNNKYADFGAIGAAWLFSGENWLKNSAWLSFGKLRGSYGTSGSDNIGDYQYLDTFTTSALIYNGVTALLPSRLYNPDFSWEKTVKLEAALELGFFDNRLNVSGAYYRNRSGNQLVGYQLPSVTGFTSVLSNLDAVIQNTGLEVEANGKIIQSKAILWNTSFNISFPKNKLISFPGLEGSTYANTYVVGQPVGIIKLYELNGVNPSTGLYQFTDFNADGKIAAPDDRQVIRNVSQKFFGGWSNEVTYKNWNLSFLIQFVKQQGRNYNASIPSPGIMNNLPVQALDVWSPENPDGLYMPYRSSASSANTLFQTSDASVSDASFIRLKNVQVNYRIPVKGNVFREAKLYFQGQNLVTWTNYFGIDPENPTTTFLPPLRTYSLGLQLTL</sequence>
<dbReference type="Gene3D" id="2.40.170.20">
    <property type="entry name" value="TonB-dependent receptor, beta-barrel domain"/>
    <property type="match status" value="1"/>
</dbReference>
<dbReference type="InterPro" id="IPR012910">
    <property type="entry name" value="Plug_dom"/>
</dbReference>